<accession>A0ABP0ZA04</accession>
<reference evidence="1 2" key="1">
    <citation type="submission" date="2024-03" db="EMBL/GenBank/DDBJ databases">
        <authorList>
            <person name="Gkanogiannis A."/>
            <person name="Becerra Lopez-Lavalle L."/>
        </authorList>
    </citation>
    <scope>NUCLEOTIDE SEQUENCE [LARGE SCALE GENOMIC DNA]</scope>
</reference>
<evidence type="ECO:0000313" key="1">
    <source>
        <dbReference type="EMBL" id="CAK9328868.1"/>
    </source>
</evidence>
<dbReference type="Proteomes" id="UP001642487">
    <property type="component" value="Chromosome 9"/>
</dbReference>
<sequence length="203" mass="23391">MFVFMLDEIHEFVDAISILAGLDYVFDLKFSPKMLSIMVNRTPSSRCTIALQLFPPFFNQGYSCQELHYSWIYINQFFPEMFHLERTGFSSLTFSFADPHHADLTFRSADGRLRAVDFPMYHSDESMDVGEFDLGTFVSFSSREFVNIVTLNNFDSVMVTLRNSQVKFSYAGTDMILTQEKDVLLATLIHLKKGRIDPYTSCT</sequence>
<dbReference type="Gene3D" id="3.70.10.10">
    <property type="match status" value="1"/>
</dbReference>
<gene>
    <name evidence="1" type="ORF">CITCOLO1_LOCUS21302</name>
</gene>
<evidence type="ECO:0000313" key="2">
    <source>
        <dbReference type="Proteomes" id="UP001642487"/>
    </source>
</evidence>
<dbReference type="EMBL" id="OZ021743">
    <property type="protein sequence ID" value="CAK9328868.1"/>
    <property type="molecule type" value="Genomic_DNA"/>
</dbReference>
<name>A0ABP0ZA04_9ROSI</name>
<protein>
    <submittedName>
        <fullName evidence="1">Uncharacterized protein</fullName>
    </submittedName>
</protein>
<organism evidence="1 2">
    <name type="scientific">Citrullus colocynthis</name>
    <name type="common">colocynth</name>
    <dbReference type="NCBI Taxonomy" id="252529"/>
    <lineage>
        <taxon>Eukaryota</taxon>
        <taxon>Viridiplantae</taxon>
        <taxon>Streptophyta</taxon>
        <taxon>Embryophyta</taxon>
        <taxon>Tracheophyta</taxon>
        <taxon>Spermatophyta</taxon>
        <taxon>Magnoliopsida</taxon>
        <taxon>eudicotyledons</taxon>
        <taxon>Gunneridae</taxon>
        <taxon>Pentapetalae</taxon>
        <taxon>rosids</taxon>
        <taxon>fabids</taxon>
        <taxon>Cucurbitales</taxon>
        <taxon>Cucurbitaceae</taxon>
        <taxon>Benincaseae</taxon>
        <taxon>Citrullus</taxon>
    </lineage>
</organism>
<proteinExistence type="predicted"/>
<keyword evidence="2" id="KW-1185">Reference proteome</keyword>